<keyword evidence="3" id="KW-1185">Reference proteome</keyword>
<reference evidence="2 3" key="1">
    <citation type="submission" date="2021-06" db="EMBL/GenBank/DDBJ databases">
        <title>Caerostris extrusa draft genome.</title>
        <authorList>
            <person name="Kono N."/>
            <person name="Arakawa K."/>
        </authorList>
    </citation>
    <scope>NUCLEOTIDE SEQUENCE [LARGE SCALE GENOMIC DNA]</scope>
</reference>
<comment type="caution">
    <text evidence="2">The sequence shown here is derived from an EMBL/GenBank/DDBJ whole genome shotgun (WGS) entry which is preliminary data.</text>
</comment>
<dbReference type="AlphaFoldDB" id="A0AAV4TK12"/>
<feature type="compositionally biased region" description="Basic and acidic residues" evidence="1">
    <location>
        <begin position="76"/>
        <end position="88"/>
    </location>
</feature>
<evidence type="ECO:0000313" key="3">
    <source>
        <dbReference type="Proteomes" id="UP001054945"/>
    </source>
</evidence>
<evidence type="ECO:0000313" key="2">
    <source>
        <dbReference type="EMBL" id="GIY45406.1"/>
    </source>
</evidence>
<name>A0AAV4TK12_CAEEX</name>
<accession>A0AAV4TK12</accession>
<gene>
    <name evidence="2" type="ORF">CEXT_813231</name>
</gene>
<dbReference type="EMBL" id="BPLR01011270">
    <property type="protein sequence ID" value="GIY45406.1"/>
    <property type="molecule type" value="Genomic_DNA"/>
</dbReference>
<organism evidence="2 3">
    <name type="scientific">Caerostris extrusa</name>
    <name type="common">Bark spider</name>
    <name type="synonym">Caerostris bankana</name>
    <dbReference type="NCBI Taxonomy" id="172846"/>
    <lineage>
        <taxon>Eukaryota</taxon>
        <taxon>Metazoa</taxon>
        <taxon>Ecdysozoa</taxon>
        <taxon>Arthropoda</taxon>
        <taxon>Chelicerata</taxon>
        <taxon>Arachnida</taxon>
        <taxon>Araneae</taxon>
        <taxon>Araneomorphae</taxon>
        <taxon>Entelegynae</taxon>
        <taxon>Araneoidea</taxon>
        <taxon>Araneidae</taxon>
        <taxon>Caerostris</taxon>
    </lineage>
</organism>
<evidence type="ECO:0000256" key="1">
    <source>
        <dbReference type="SAM" id="MobiDB-lite"/>
    </source>
</evidence>
<feature type="region of interest" description="Disordered" evidence="1">
    <location>
        <begin position="66"/>
        <end position="94"/>
    </location>
</feature>
<protein>
    <submittedName>
        <fullName evidence="2">Uncharacterized protein</fullName>
    </submittedName>
</protein>
<dbReference type="Proteomes" id="UP001054945">
    <property type="component" value="Unassembled WGS sequence"/>
</dbReference>
<proteinExistence type="predicted"/>
<sequence>MILCVSRQFWVAFTSVLFNILYSLLPTNNAFSVVDDMFKPFMDSDISVNILSTSFEIKSVAIHPLPEDDASTSSFDRQREIATTKAKESNQGTK</sequence>